<dbReference type="Gene3D" id="3.60.10.10">
    <property type="entry name" value="Endonuclease/exonuclease/phosphatase"/>
    <property type="match status" value="1"/>
</dbReference>
<dbReference type="InterPro" id="IPR043502">
    <property type="entry name" value="DNA/RNA_pol_sf"/>
</dbReference>
<sequence>MYKFLQLNTNRSRTAHDMLFATATETNAQILLVSEPNKSTVQKPNWICDLNNDAAIRILSKDFKLRNSGAGTGFVWIQNENITIYSCYLSPNSTIEEYTKTLDDIRDSTKHQQTHIIITGDFNAKSTAWGMPQTDARGSILNDWIAELNFITKNKSNYYTFERGTSKSIIDLTLVSQNVANNIQGSTTMDTESLSDHKIISFKWETNLPDSHQYNSNQPPAWNLKSLNKAKLLKRFNKCGSINSPEQLKDSLEKSCNAAMLKKSFSPKRRPCYWWNDRIAQLRKESIKARRAVTRARPKTTLSQNLETKVNTLKIARDKLRKEIKISKHSKWQELCASIDDDVWGNGYKIAMRKFGYRIEYKLTEDELENVVVHLFPRHPEVVWPEPIKNPIKNFTLEELLIAAKRLKPGKATGPDGIPAEIIKIIAENETKKLLNVYNTCLRRKSFPDCWKTARLILLPKPGKTNKEPGSYRPICILDSAGKLMEYLIHYRLEQEVEKLGGLSTQQFGFRKGLSTSHAIQKVIQIAEKTRLVTYRHRKTCVMITLDVKNAFNSAPWQVILQELKLKGISTSLIDLIRTYLNNRFILTEHGKLLEVNSGVPQGSVLAPLLWNIMYDSVLRLSVAEDVELVGYADDLAVIVSAKTIEDLVEKTNDTLDKIVHWMYSKKLKLAPDKTEAVLLNCRRKPPDVQFNIMGTLVTPKEAVKYLGVWIGRNINFKRHITECAIKAEKTISALSSVMPNIGGPSTMKRKMLSTVGHSVILYGAPIWAKAMDTISLRNKLLSLQRRMALRVTCAYRTVATDSILAISGLPPIHLLTQERRQIFNGKTKEESRNLMLEKWQSEWSVSKSWSTYLIKDIRKWFLRKHGALNYYLTQFLTGHGSFRKYLYERERSRDDECIYCGEKDDAEHTIIYCSRWNLERQTVEEKLYIKLSTENIVDTMLEDEEKWLQINAFVSAVLKAKSKEEEK</sequence>
<dbReference type="SUPFAM" id="SSF56219">
    <property type="entry name" value="DNase I-like"/>
    <property type="match status" value="1"/>
</dbReference>
<accession>F7IYV5</accession>
<dbReference type="AlphaFoldDB" id="F7IYV5"/>
<dbReference type="InterPro" id="IPR005135">
    <property type="entry name" value="Endo/exonuclease/phosphatase"/>
</dbReference>
<dbReference type="InterPro" id="IPR000477">
    <property type="entry name" value="RT_dom"/>
</dbReference>
<protein>
    <submittedName>
        <fullName evidence="2">SARTTc5 ORF2 protein</fullName>
    </submittedName>
</protein>
<dbReference type="PANTHER" id="PTHR19446">
    <property type="entry name" value="REVERSE TRANSCRIPTASES"/>
    <property type="match status" value="1"/>
</dbReference>
<dbReference type="InterPro" id="IPR036691">
    <property type="entry name" value="Endo/exonu/phosph_ase_sf"/>
</dbReference>
<dbReference type="Pfam" id="PF14529">
    <property type="entry name" value="Exo_endo_phos_2"/>
    <property type="match status" value="1"/>
</dbReference>
<dbReference type="Pfam" id="PF00078">
    <property type="entry name" value="RVT_1"/>
    <property type="match status" value="1"/>
</dbReference>
<feature type="domain" description="Reverse transcriptase" evidence="1">
    <location>
        <begin position="440"/>
        <end position="715"/>
    </location>
</feature>
<dbReference type="SUPFAM" id="SSF56672">
    <property type="entry name" value="DNA/RNA polymerases"/>
    <property type="match status" value="1"/>
</dbReference>
<dbReference type="EMBL" id="AB593325">
    <property type="protein sequence ID" value="BAK38646.1"/>
    <property type="molecule type" value="Genomic_DNA"/>
</dbReference>
<proteinExistence type="predicted"/>
<dbReference type="PROSITE" id="PS50878">
    <property type="entry name" value="RT_POL"/>
    <property type="match status" value="1"/>
</dbReference>
<evidence type="ECO:0000313" key="2">
    <source>
        <dbReference type="EMBL" id="BAK38646.1"/>
    </source>
</evidence>
<evidence type="ECO:0000259" key="1">
    <source>
        <dbReference type="PROSITE" id="PS50878"/>
    </source>
</evidence>
<name>F7IYV5_TRICA</name>
<dbReference type="CDD" id="cd01650">
    <property type="entry name" value="RT_nLTR_like"/>
    <property type="match status" value="1"/>
</dbReference>
<dbReference type="GO" id="GO:0071897">
    <property type="term" value="P:DNA biosynthetic process"/>
    <property type="evidence" value="ECO:0007669"/>
    <property type="project" value="UniProtKB-ARBA"/>
</dbReference>
<reference evidence="2" key="1">
    <citation type="submission" date="2010-10" db="EMBL/GenBank/DDBJ databases">
        <title>Coevolution of telomeric repeats and telomeric repeat-specific non-LTR retrotransposons in insects.</title>
        <authorList>
            <person name="Osanai-Futahashi M."/>
            <person name="Fujiwara H."/>
        </authorList>
    </citation>
    <scope>NUCLEOTIDE SEQUENCE</scope>
</reference>
<organism evidence="2">
    <name type="scientific">Tribolium castaneum</name>
    <name type="common">Red flour beetle</name>
    <dbReference type="NCBI Taxonomy" id="7070"/>
    <lineage>
        <taxon>Eukaryota</taxon>
        <taxon>Metazoa</taxon>
        <taxon>Ecdysozoa</taxon>
        <taxon>Arthropoda</taxon>
        <taxon>Hexapoda</taxon>
        <taxon>Insecta</taxon>
        <taxon>Pterygota</taxon>
        <taxon>Neoptera</taxon>
        <taxon>Endopterygota</taxon>
        <taxon>Coleoptera</taxon>
        <taxon>Polyphaga</taxon>
        <taxon>Cucujiformia</taxon>
        <taxon>Tenebrionidae</taxon>
        <taxon>Tenebrionidae incertae sedis</taxon>
        <taxon>Tribolium</taxon>
    </lineage>
</organism>
<dbReference type="GO" id="GO:0003824">
    <property type="term" value="F:catalytic activity"/>
    <property type="evidence" value="ECO:0007669"/>
    <property type="project" value="InterPro"/>
</dbReference>
<dbReference type="CDD" id="cd09077">
    <property type="entry name" value="R1-I-EN"/>
    <property type="match status" value="1"/>
</dbReference>